<gene>
    <name evidence="1" type="ORF">OTUT144_2090</name>
</gene>
<proteinExistence type="predicted"/>
<evidence type="ECO:0000313" key="2">
    <source>
        <dbReference type="Proteomes" id="UP000033580"/>
    </source>
</evidence>
<accession>A0A0F3RL37</accession>
<evidence type="ECO:0000313" key="1">
    <source>
        <dbReference type="EMBL" id="KJW05874.1"/>
    </source>
</evidence>
<dbReference type="EMBL" id="LAOR01000206">
    <property type="protein sequence ID" value="KJW05874.1"/>
    <property type="molecule type" value="Genomic_DNA"/>
</dbReference>
<dbReference type="AlphaFoldDB" id="A0A0F3RL37"/>
<organism evidence="1 2">
    <name type="scientific">Orientia tsutsugamushi str. UT144</name>
    <dbReference type="NCBI Taxonomy" id="1441384"/>
    <lineage>
        <taxon>Bacteria</taxon>
        <taxon>Pseudomonadati</taxon>
        <taxon>Pseudomonadota</taxon>
        <taxon>Alphaproteobacteria</taxon>
        <taxon>Rickettsiales</taxon>
        <taxon>Rickettsiaceae</taxon>
        <taxon>Rickettsieae</taxon>
        <taxon>Orientia</taxon>
    </lineage>
</organism>
<dbReference type="Proteomes" id="UP000033580">
    <property type="component" value="Unassembled WGS sequence"/>
</dbReference>
<sequence length="146" mass="16553">MQEDDNLISSDLVEEIELVMDVISQDLIESCSSTAAGINPNITIDEEEYIDSIIPDLDQQSSNVILHDPDEHDYQKAYEEAIKLRLHHSYVSIYAAMVAKCIAHGASETSAQSYALNYIKGYRWSIENHNKGDCYAQNWLKLMLIL</sequence>
<dbReference type="PATRIC" id="fig|1441384.3.peg.1140"/>
<comment type="caution">
    <text evidence="1">The sequence shown here is derived from an EMBL/GenBank/DDBJ whole genome shotgun (WGS) entry which is preliminary data.</text>
</comment>
<protein>
    <submittedName>
        <fullName evidence="1">Uncharacterized protein</fullName>
    </submittedName>
</protein>
<name>A0A0F3RL37_ORITS</name>
<reference evidence="1 2" key="1">
    <citation type="submission" date="2015-01" db="EMBL/GenBank/DDBJ databases">
        <title>Genome Sequencing of Rickettsiales.</title>
        <authorList>
            <person name="Daugherty S.C."/>
            <person name="Su Q."/>
            <person name="Abolude K."/>
            <person name="Beier-Sexton M."/>
            <person name="Carlyon J.A."/>
            <person name="Carter R."/>
            <person name="Day N.P."/>
            <person name="Dumler S.J."/>
            <person name="Dyachenko V."/>
            <person name="Godinez A."/>
            <person name="Kurtti T.J."/>
            <person name="Lichay M."/>
            <person name="Mullins K.E."/>
            <person name="Ott S."/>
            <person name="Pappas-Brown V."/>
            <person name="Paris D.H."/>
            <person name="Patel P."/>
            <person name="Richards A.L."/>
            <person name="Sadzewicz L."/>
            <person name="Sears K."/>
            <person name="Seidman D."/>
            <person name="Sengamalay N."/>
            <person name="Stenos J."/>
            <person name="Tallon L.J."/>
            <person name="Vincent G."/>
            <person name="Fraser C.M."/>
            <person name="Munderloh U."/>
            <person name="Dunning-Hotopp J.C."/>
        </authorList>
    </citation>
    <scope>NUCLEOTIDE SEQUENCE [LARGE SCALE GENOMIC DNA]</scope>
    <source>
        <strain evidence="1 2">UT144</strain>
    </source>
</reference>